<evidence type="ECO:0000313" key="2">
    <source>
        <dbReference type="Proteomes" id="UP000765509"/>
    </source>
</evidence>
<keyword evidence="2" id="KW-1185">Reference proteome</keyword>
<dbReference type="AlphaFoldDB" id="A0A9Q3DYR0"/>
<dbReference type="Proteomes" id="UP000765509">
    <property type="component" value="Unassembled WGS sequence"/>
</dbReference>
<accession>A0A9Q3DYR0</accession>
<name>A0A9Q3DYR0_9BASI</name>
<reference evidence="1" key="1">
    <citation type="submission" date="2021-03" db="EMBL/GenBank/DDBJ databases">
        <title>Draft genome sequence of rust myrtle Austropuccinia psidii MF-1, a brazilian biotype.</title>
        <authorList>
            <person name="Quecine M.C."/>
            <person name="Pachon D.M.R."/>
            <person name="Bonatelli M.L."/>
            <person name="Correr F.H."/>
            <person name="Franceschini L.M."/>
            <person name="Leite T.F."/>
            <person name="Margarido G.R.A."/>
            <person name="Almeida C.A."/>
            <person name="Ferrarezi J.A."/>
            <person name="Labate C.A."/>
        </authorList>
    </citation>
    <scope>NUCLEOTIDE SEQUENCE</scope>
    <source>
        <strain evidence="1">MF-1</strain>
    </source>
</reference>
<dbReference type="EMBL" id="AVOT02022328">
    <property type="protein sequence ID" value="MBW0511679.1"/>
    <property type="molecule type" value="Genomic_DNA"/>
</dbReference>
<gene>
    <name evidence="1" type="ORF">O181_051394</name>
</gene>
<sequence length="142" mass="16990">MHRSTIKPNHTRRYKVISLVYRKGKKMKQGMAILNSRNWVEWGNRNLPPSSEYHDYIKNKIPQVNNLRLGQSPDFWKIDDETENKKRYIWKEDERSNQYMKELNEKGEMVNKRIYESFDTNGTLYHVLVDGSEVIEGVRLSL</sequence>
<protein>
    <submittedName>
        <fullName evidence="1">Uncharacterized protein</fullName>
    </submittedName>
</protein>
<comment type="caution">
    <text evidence="1">The sequence shown here is derived from an EMBL/GenBank/DDBJ whole genome shotgun (WGS) entry which is preliminary data.</text>
</comment>
<proteinExistence type="predicted"/>
<evidence type="ECO:0000313" key="1">
    <source>
        <dbReference type="EMBL" id="MBW0511679.1"/>
    </source>
</evidence>
<organism evidence="1 2">
    <name type="scientific">Austropuccinia psidii MF-1</name>
    <dbReference type="NCBI Taxonomy" id="1389203"/>
    <lineage>
        <taxon>Eukaryota</taxon>
        <taxon>Fungi</taxon>
        <taxon>Dikarya</taxon>
        <taxon>Basidiomycota</taxon>
        <taxon>Pucciniomycotina</taxon>
        <taxon>Pucciniomycetes</taxon>
        <taxon>Pucciniales</taxon>
        <taxon>Sphaerophragmiaceae</taxon>
        <taxon>Austropuccinia</taxon>
    </lineage>
</organism>